<sequence>MAANPYTWFTMETLFDTWKSLEKLIRDRDGDLQLEKKRQEENDKLRQHFAEYANAFHTWLRGIEYA</sequence>
<organism evidence="1 2">
    <name type="scientific">Rotaria magnacalcarata</name>
    <dbReference type="NCBI Taxonomy" id="392030"/>
    <lineage>
        <taxon>Eukaryota</taxon>
        <taxon>Metazoa</taxon>
        <taxon>Spiralia</taxon>
        <taxon>Gnathifera</taxon>
        <taxon>Rotifera</taxon>
        <taxon>Eurotatoria</taxon>
        <taxon>Bdelloidea</taxon>
        <taxon>Philodinida</taxon>
        <taxon>Philodinidae</taxon>
        <taxon>Rotaria</taxon>
    </lineage>
</organism>
<accession>A0A8S2UYN0</accession>
<protein>
    <submittedName>
        <fullName evidence="1">Uncharacterized protein</fullName>
    </submittedName>
</protein>
<dbReference type="AlphaFoldDB" id="A0A8S2UYN0"/>
<dbReference type="Gene3D" id="1.20.58.60">
    <property type="match status" value="1"/>
</dbReference>
<reference evidence="1" key="1">
    <citation type="submission" date="2021-02" db="EMBL/GenBank/DDBJ databases">
        <authorList>
            <person name="Nowell W R."/>
        </authorList>
    </citation>
    <scope>NUCLEOTIDE SEQUENCE</scope>
</reference>
<proteinExistence type="predicted"/>
<comment type="caution">
    <text evidence="1">The sequence shown here is derived from an EMBL/GenBank/DDBJ whole genome shotgun (WGS) entry which is preliminary data.</text>
</comment>
<gene>
    <name evidence="1" type="ORF">SMN809_LOCUS27948</name>
</gene>
<evidence type="ECO:0000313" key="1">
    <source>
        <dbReference type="EMBL" id="CAF4344348.1"/>
    </source>
</evidence>
<name>A0A8S2UYN0_9BILA</name>
<evidence type="ECO:0000313" key="2">
    <source>
        <dbReference type="Proteomes" id="UP000676336"/>
    </source>
</evidence>
<dbReference type="Proteomes" id="UP000676336">
    <property type="component" value="Unassembled WGS sequence"/>
</dbReference>
<dbReference type="EMBL" id="CAJOBI010045238">
    <property type="protein sequence ID" value="CAF4344348.1"/>
    <property type="molecule type" value="Genomic_DNA"/>
</dbReference>